<dbReference type="EMBL" id="CM039430">
    <property type="protein sequence ID" value="KAI4345629.1"/>
    <property type="molecule type" value="Genomic_DNA"/>
</dbReference>
<protein>
    <submittedName>
        <fullName evidence="1">Uncharacterized protein</fullName>
    </submittedName>
</protein>
<organism evidence="1 2">
    <name type="scientific">Bauhinia variegata</name>
    <name type="common">Purple orchid tree</name>
    <name type="synonym">Phanera variegata</name>
    <dbReference type="NCBI Taxonomy" id="167791"/>
    <lineage>
        <taxon>Eukaryota</taxon>
        <taxon>Viridiplantae</taxon>
        <taxon>Streptophyta</taxon>
        <taxon>Embryophyta</taxon>
        <taxon>Tracheophyta</taxon>
        <taxon>Spermatophyta</taxon>
        <taxon>Magnoliopsida</taxon>
        <taxon>eudicotyledons</taxon>
        <taxon>Gunneridae</taxon>
        <taxon>Pentapetalae</taxon>
        <taxon>rosids</taxon>
        <taxon>fabids</taxon>
        <taxon>Fabales</taxon>
        <taxon>Fabaceae</taxon>
        <taxon>Cercidoideae</taxon>
        <taxon>Cercideae</taxon>
        <taxon>Bauhiniinae</taxon>
        <taxon>Bauhinia</taxon>
    </lineage>
</organism>
<accession>A0ACB9P9Y7</accession>
<keyword evidence="2" id="KW-1185">Reference proteome</keyword>
<sequence>MFRLISVSCVGIVLCQCCNLQVKSTMTEKVKSLKWSDLPKELWPVIGKRLESAVDILRFRSVCKPWRSAIPPSNSRISFPGFPRKVTTPFGKRLLSQATIFRLEFYDCTESPTVYSKGWLIAVNEFGSGQLRLLNPFTNRPLDFQISPKVLDLMNFRIIELTKAYHLDYHYRYHKNIKTILFPNSASKKTMMFAVYKEGKLGFSTTGDEKWTLLDDKNFYYDDIIVYKEQLYVVDKGGTISWVDPNSLKLVQFSPPLCGVGKKKQLVVSCGSLYVVDFHDDGEPINMKVYRLDEEWGTWEDVKHLGNRLFVLGKDCNFSLSARDFYDCEENCIYFCDEDRACVFSLATSKFKSAKVFWPSPTLFHSKYFSSAQDDVLL</sequence>
<evidence type="ECO:0000313" key="1">
    <source>
        <dbReference type="EMBL" id="KAI4345629.1"/>
    </source>
</evidence>
<evidence type="ECO:0000313" key="2">
    <source>
        <dbReference type="Proteomes" id="UP000828941"/>
    </source>
</evidence>
<proteinExistence type="predicted"/>
<reference evidence="1 2" key="1">
    <citation type="journal article" date="2022" name="DNA Res.">
        <title>Chromosomal-level genome assembly of the orchid tree Bauhinia variegata (Leguminosae; Cercidoideae) supports the allotetraploid origin hypothesis of Bauhinia.</title>
        <authorList>
            <person name="Zhong Y."/>
            <person name="Chen Y."/>
            <person name="Zheng D."/>
            <person name="Pang J."/>
            <person name="Liu Y."/>
            <person name="Luo S."/>
            <person name="Meng S."/>
            <person name="Qian L."/>
            <person name="Wei D."/>
            <person name="Dai S."/>
            <person name="Zhou R."/>
        </authorList>
    </citation>
    <scope>NUCLEOTIDE SEQUENCE [LARGE SCALE GENOMIC DNA]</scope>
    <source>
        <strain evidence="1">BV-YZ2020</strain>
    </source>
</reference>
<comment type="caution">
    <text evidence="1">The sequence shown here is derived from an EMBL/GenBank/DDBJ whole genome shotgun (WGS) entry which is preliminary data.</text>
</comment>
<dbReference type="Proteomes" id="UP000828941">
    <property type="component" value="Chromosome 5"/>
</dbReference>
<gene>
    <name evidence="1" type="ORF">L6164_012731</name>
</gene>
<name>A0ACB9P9Y7_BAUVA</name>